<dbReference type="InterPro" id="IPR000008">
    <property type="entry name" value="C2_dom"/>
</dbReference>
<dbReference type="InterPro" id="IPR035892">
    <property type="entry name" value="C2_domain_sf"/>
</dbReference>
<reference evidence="7" key="2">
    <citation type="submission" date="2025-09" db="UniProtKB">
        <authorList>
            <consortium name="Ensembl"/>
        </authorList>
    </citation>
    <scope>IDENTIFICATION</scope>
</reference>
<organism evidence="7 8">
    <name type="scientific">Oncorhynchus kisutch</name>
    <name type="common">Coho salmon</name>
    <name type="synonym">Salmo kisutch</name>
    <dbReference type="NCBI Taxonomy" id="8019"/>
    <lineage>
        <taxon>Eukaryota</taxon>
        <taxon>Metazoa</taxon>
        <taxon>Chordata</taxon>
        <taxon>Craniata</taxon>
        <taxon>Vertebrata</taxon>
        <taxon>Euteleostomi</taxon>
        <taxon>Actinopterygii</taxon>
        <taxon>Neopterygii</taxon>
        <taxon>Teleostei</taxon>
        <taxon>Protacanthopterygii</taxon>
        <taxon>Salmoniformes</taxon>
        <taxon>Salmonidae</taxon>
        <taxon>Salmoninae</taxon>
        <taxon>Oncorhynchus</taxon>
    </lineage>
</organism>
<name>A0A8C7K2L7_ONCKI</name>
<evidence type="ECO:0000256" key="5">
    <source>
        <dbReference type="SAM" id="Phobius"/>
    </source>
</evidence>
<proteinExistence type="inferred from homology"/>
<reference evidence="7" key="1">
    <citation type="submission" date="2025-08" db="UniProtKB">
        <authorList>
            <consortium name="Ensembl"/>
        </authorList>
    </citation>
    <scope>IDENTIFICATION</scope>
</reference>
<dbReference type="Gene3D" id="2.60.40.150">
    <property type="entry name" value="C2 domain"/>
    <property type="match status" value="1"/>
</dbReference>
<feature type="region of interest" description="Disordered" evidence="4">
    <location>
        <begin position="176"/>
        <end position="245"/>
    </location>
</feature>
<feature type="transmembrane region" description="Helical" evidence="5">
    <location>
        <begin position="101"/>
        <end position="120"/>
    </location>
</feature>
<dbReference type="SMART" id="SM00239">
    <property type="entry name" value="C2"/>
    <property type="match status" value="1"/>
</dbReference>
<dbReference type="PANTHER" id="PTHR13076:SF5">
    <property type="entry name" value="COILED-COIL AND C2 DOMAIN-CONTAINING PROTEIN 1B"/>
    <property type="match status" value="1"/>
</dbReference>
<dbReference type="PROSITE" id="PS50004">
    <property type="entry name" value="C2"/>
    <property type="match status" value="1"/>
</dbReference>
<accession>A0A8C7K2L7</accession>
<dbReference type="CDD" id="cd08690">
    <property type="entry name" value="C2_Freud-1"/>
    <property type="match status" value="1"/>
</dbReference>
<dbReference type="FunFam" id="2.60.40.150:FF:000104">
    <property type="entry name" value="coiled-coil and C2 domain-containing protein 1B"/>
    <property type="match status" value="1"/>
</dbReference>
<keyword evidence="2" id="KW-0175">Coiled coil</keyword>
<dbReference type="InterPro" id="IPR039725">
    <property type="entry name" value="CC2D1A/B"/>
</dbReference>
<evidence type="ECO:0000256" key="1">
    <source>
        <dbReference type="ARBA" id="ARBA00010672"/>
    </source>
</evidence>
<dbReference type="Ensembl" id="ENSOKIT00005102689.1">
    <property type="protein sequence ID" value="ENSOKIP00005095977.1"/>
    <property type="gene ID" value="ENSOKIG00005041948.1"/>
</dbReference>
<dbReference type="InterPro" id="IPR006608">
    <property type="entry name" value="CC2D1A/B_DM14"/>
</dbReference>
<evidence type="ECO:0000259" key="6">
    <source>
        <dbReference type="PROSITE" id="PS50004"/>
    </source>
</evidence>
<keyword evidence="5" id="KW-0812">Transmembrane</keyword>
<dbReference type="Proteomes" id="UP000694557">
    <property type="component" value="Unassembled WGS sequence"/>
</dbReference>
<dbReference type="GO" id="GO:0001227">
    <property type="term" value="F:DNA-binding transcription repressor activity, RNA polymerase II-specific"/>
    <property type="evidence" value="ECO:0007669"/>
    <property type="project" value="InterPro"/>
</dbReference>
<dbReference type="AlphaFoldDB" id="A0A8C7K2L7"/>
<feature type="domain" description="C2" evidence="6">
    <location>
        <begin position="626"/>
        <end position="759"/>
    </location>
</feature>
<feature type="compositionally biased region" description="Pro residues" evidence="4">
    <location>
        <begin position="199"/>
        <end position="208"/>
    </location>
</feature>
<evidence type="ECO:0000313" key="7">
    <source>
        <dbReference type="Ensembl" id="ENSOKIP00005095977.1"/>
    </source>
</evidence>
<dbReference type="Pfam" id="PF21528">
    <property type="entry name" value="CC2D1A-B_DM14"/>
    <property type="match status" value="4"/>
</dbReference>
<keyword evidence="5" id="KW-1133">Transmembrane helix</keyword>
<dbReference type="Pfam" id="PF00168">
    <property type="entry name" value="C2"/>
    <property type="match status" value="1"/>
</dbReference>
<gene>
    <name evidence="7" type="primary">CC2D1B</name>
    <name evidence="7" type="synonym">cc2d1b</name>
</gene>
<dbReference type="SMART" id="SM00685">
    <property type="entry name" value="DM14"/>
    <property type="match status" value="4"/>
</dbReference>
<evidence type="ECO:0000256" key="2">
    <source>
        <dbReference type="ARBA" id="ARBA00023054"/>
    </source>
</evidence>
<evidence type="ECO:0000256" key="4">
    <source>
        <dbReference type="SAM" id="MobiDB-lite"/>
    </source>
</evidence>
<evidence type="ECO:0000313" key="8">
    <source>
        <dbReference type="Proteomes" id="UP000694557"/>
    </source>
</evidence>
<sequence length="815" mass="90664">MFGKKKRAPLPKGQGAAAAKQMGLFVDFNPEEMTQDMDDPTVDDADLEAELSALTGGKPAGGRLKQKAPLPMENIARMAEECMKDIYDDDDDDNLEDDEDLLVTVWVYFNLFLLIFYLLAPPAVPGSLQHTLEERLSMYRTAVAHAKASGESSKARRYDRGIQSLESMLVSLKKGRKVDEADIPPPVAGGAPTSTAPPRRAPPPPPSGLEPELTPPQQQGEPEAAPPAEMLPVPVSPEAVSPSSEATKAMLLGRQREYKVAALKAKQQGDMEQVKLYFRTSKRFDAVIEALEKGQEVDLSCLPNPPASTPPAPSAVPAQPKDVLEALEQRRDRYQEACAQAKASGDDRKARMHERIAKQYQSAIRTHKAGRAVNYAELPVPPGFHPIPGQEGGVGAEQGFSAMLEAANKLASEETIVTGEEEGENEEVNYFFPSNIVLSPIPQHCVLLWLKAVFYIGNRKSFQKRLVPLLPTALQQLDFVEGRRQQYMKAALQAKQKNDMDAARTLLRTAKGLEPLIDAVKAGKHVDISKVPSPPGDEDEDFILVHHSEVQISEKADEVYTQLAKMLKEQYEVLIINCLLDNERRGFFFTCLQTQRFEKMAESCKKSLEMLKLSQSKRLDPPKHHFEERTYHTVRIFPELSSTEMVVVVVRGMNLPAPSGIATNDLDAYVKFDFPYPSTEQPQKHRTAVVKNTNSPEFNQGFTLNINRNHRGFRRVVQSKGLKLELLHKGGFLRSDKPIGTAHIKLEKLETESEVREIVEVIDGRKPTGGRVEVRVRLREPLSGQDLQTTTERWLVLDQSQVRPTCGSLCQALEL</sequence>
<dbReference type="GeneTree" id="ENSGT00390000009595"/>
<keyword evidence="5" id="KW-0472">Membrane</keyword>
<comment type="similarity">
    <text evidence="1">Belongs to the CC2D1 family.</text>
</comment>
<keyword evidence="8" id="KW-1185">Reference proteome</keyword>
<feature type="compositionally biased region" description="Low complexity" evidence="4">
    <location>
        <begin position="209"/>
        <end position="245"/>
    </location>
</feature>
<dbReference type="InterPro" id="IPR037772">
    <property type="entry name" value="C2_Freud"/>
</dbReference>
<protein>
    <recommendedName>
        <fullName evidence="3">Coiled-coil and C2 domain-containing protein 1B</fullName>
    </recommendedName>
</protein>
<dbReference type="SUPFAM" id="SSF49562">
    <property type="entry name" value="C2 domain (Calcium/lipid-binding domain, CaLB)"/>
    <property type="match status" value="1"/>
</dbReference>
<evidence type="ECO:0000256" key="3">
    <source>
        <dbReference type="ARBA" id="ARBA00068693"/>
    </source>
</evidence>
<dbReference type="PANTHER" id="PTHR13076">
    <property type="entry name" value="COILED-COIL AND C2 DOMAIN-CONTAINING PROTEIN 1-LIKE"/>
    <property type="match status" value="1"/>
</dbReference>